<organism evidence="3 4">
    <name type="scientific">Ligilactobacillus aviarius</name>
    <dbReference type="NCBI Taxonomy" id="1606"/>
    <lineage>
        <taxon>Bacteria</taxon>
        <taxon>Bacillati</taxon>
        <taxon>Bacillota</taxon>
        <taxon>Bacilli</taxon>
        <taxon>Lactobacillales</taxon>
        <taxon>Lactobacillaceae</taxon>
        <taxon>Ligilactobacillus</taxon>
    </lineage>
</organism>
<comment type="caution">
    <text evidence="3">The sequence shown here is derived from an EMBL/GenBank/DDBJ whole genome shotgun (WGS) entry which is preliminary data.</text>
</comment>
<dbReference type="Proteomes" id="UP000078520">
    <property type="component" value="Unassembled WGS sequence"/>
</dbReference>
<dbReference type="RefSeq" id="WP_064208066.1">
    <property type="nucleotide sequence ID" value="NZ_LVKC01000026.1"/>
</dbReference>
<sequence length="179" mass="18843">MINMKKSVILVSALTALTLAGCGNQHQVPKKNYEPKKTAVKPQAHNSAKNDSASTATASSASSQAQAESSSASAASSSSTQQAWTLDSAKNYYLATVRDNDGNPLQLVGDIPTAAQNGPTVWQNMGTSNNGQTMNVGISGTQIFTITNNGDGTSTIQLGTITMKVRNSDHWILENNQQK</sequence>
<reference evidence="4" key="1">
    <citation type="submission" date="2016-03" db="EMBL/GenBank/DDBJ databases">
        <authorList>
            <person name="Johnson T.J."/>
            <person name="Youmans B."/>
            <person name="Case K."/>
            <person name="Noll S."/>
        </authorList>
    </citation>
    <scope>NUCLEOTIDE SEQUENCE [LARGE SCALE GENOMIC DNA]</scope>
    <source>
        <strain evidence="4">UMNLAv8</strain>
    </source>
</reference>
<feature type="signal peptide" evidence="2">
    <location>
        <begin position="1"/>
        <end position="20"/>
    </location>
</feature>
<feature type="region of interest" description="Disordered" evidence="1">
    <location>
        <begin position="25"/>
        <end position="65"/>
    </location>
</feature>
<dbReference type="PROSITE" id="PS51257">
    <property type="entry name" value="PROKAR_LIPOPROTEIN"/>
    <property type="match status" value="1"/>
</dbReference>
<proteinExistence type="predicted"/>
<gene>
    <name evidence="3" type="ORF">A3O14_02280</name>
</gene>
<evidence type="ECO:0008006" key="5">
    <source>
        <dbReference type="Google" id="ProtNLM"/>
    </source>
</evidence>
<accession>A0A179CHM7</accession>
<dbReference type="EMBL" id="LVKI01000005">
    <property type="protein sequence ID" value="OAQ08898.1"/>
    <property type="molecule type" value="Genomic_DNA"/>
</dbReference>
<evidence type="ECO:0000313" key="4">
    <source>
        <dbReference type="Proteomes" id="UP000078520"/>
    </source>
</evidence>
<evidence type="ECO:0000313" key="3">
    <source>
        <dbReference type="EMBL" id="OAQ08898.1"/>
    </source>
</evidence>
<name>A0A179CHM7_9LACO</name>
<dbReference type="AlphaFoldDB" id="A0A179CHM7"/>
<evidence type="ECO:0000256" key="2">
    <source>
        <dbReference type="SAM" id="SignalP"/>
    </source>
</evidence>
<keyword evidence="2" id="KW-0732">Signal</keyword>
<evidence type="ECO:0000256" key="1">
    <source>
        <dbReference type="SAM" id="MobiDB-lite"/>
    </source>
</evidence>
<feature type="compositionally biased region" description="Low complexity" evidence="1">
    <location>
        <begin position="52"/>
        <end position="65"/>
    </location>
</feature>
<protein>
    <recommendedName>
        <fullName evidence="5">Lipoprotein</fullName>
    </recommendedName>
</protein>
<feature type="chain" id="PRO_5038403898" description="Lipoprotein" evidence="2">
    <location>
        <begin position="21"/>
        <end position="179"/>
    </location>
</feature>